<dbReference type="AlphaFoldDB" id="A0AAX4EVR6"/>
<dbReference type="Proteomes" id="UP001304423">
    <property type="component" value="Chromosome"/>
</dbReference>
<accession>A0AAX4EVR6</accession>
<organism evidence="3 4">
    <name type="scientific">Dickeya solani</name>
    <dbReference type="NCBI Taxonomy" id="1089444"/>
    <lineage>
        <taxon>Bacteria</taxon>
        <taxon>Pseudomonadati</taxon>
        <taxon>Pseudomonadota</taxon>
        <taxon>Gammaproteobacteria</taxon>
        <taxon>Enterobacterales</taxon>
        <taxon>Pectobacteriaceae</taxon>
        <taxon>Dickeya</taxon>
    </lineage>
</organism>
<evidence type="ECO:0000259" key="2">
    <source>
        <dbReference type="SMART" id="SM00912"/>
    </source>
</evidence>
<dbReference type="InterPro" id="IPR008638">
    <property type="entry name" value="FhaB/CdiA-like_TPS"/>
</dbReference>
<reference evidence="3" key="1">
    <citation type="submission" date="2023-10" db="EMBL/GenBank/DDBJ databases">
        <title>Clonality and diversity in the soft rot Dickeya solani phytopathogen.</title>
        <authorList>
            <person name="Pedron J."/>
            <person name="Van Gijsegem F."/>
            <person name="Portier P."/>
            <person name="Taghouti G."/>
        </authorList>
    </citation>
    <scope>NUCLEOTIDE SEQUENCE</scope>
    <source>
        <strain evidence="3">CFBP5647</strain>
    </source>
</reference>
<proteinExistence type="predicted"/>
<feature type="domain" description="Filamentous haemagglutinin FhaB/tRNA nuclease CdiA-like TPS" evidence="2">
    <location>
        <begin position="58"/>
        <end position="179"/>
    </location>
</feature>
<sequence length="319" mass="32093">MPCALLFRSSGMKAVKVKTSQRVGVWVLVWLTGLQPLLPAWAAGVTVASGNTALEAAGNGVPVVNIATPDAAGLSHNRYHDFNVDNRGLILNNGTAQLTPSQLGGLLQNNPNLNGRAASAILNEVVSPNRSRLAGYLEVAGQAANVVVANPYGITCSGCGFLNTPRITLTTGTPQFDAAGQLSGLDVRGGDILIDGAGLDAGGSDYFALIARTASLQAGLSARDVRVVLGANRVDAEGRVTAQAGDGPAPALALDTGALGGMYASRISLVSTEQGGGKHRRAERAAGGHSAVGERAAAGGERDSAGRPDGAGRDAGAAG</sequence>
<protein>
    <submittedName>
        <fullName evidence="3">Filamentous hemagglutinin N-terminal domain-containing protein</fullName>
    </submittedName>
</protein>
<evidence type="ECO:0000256" key="1">
    <source>
        <dbReference type="SAM" id="MobiDB-lite"/>
    </source>
</evidence>
<dbReference type="Gene3D" id="2.160.20.10">
    <property type="entry name" value="Single-stranded right-handed beta-helix, Pectin lyase-like"/>
    <property type="match status" value="1"/>
</dbReference>
<dbReference type="NCBIfam" id="TIGR01901">
    <property type="entry name" value="adhes_NPXG"/>
    <property type="match status" value="1"/>
</dbReference>
<dbReference type="EMBL" id="CP136339">
    <property type="protein sequence ID" value="WOA51529.1"/>
    <property type="molecule type" value="Genomic_DNA"/>
</dbReference>
<dbReference type="SUPFAM" id="SSF51126">
    <property type="entry name" value="Pectin lyase-like"/>
    <property type="match status" value="1"/>
</dbReference>
<dbReference type="Pfam" id="PF05860">
    <property type="entry name" value="TPS"/>
    <property type="match status" value="1"/>
</dbReference>
<feature type="region of interest" description="Disordered" evidence="1">
    <location>
        <begin position="272"/>
        <end position="319"/>
    </location>
</feature>
<evidence type="ECO:0000313" key="4">
    <source>
        <dbReference type="Proteomes" id="UP001304423"/>
    </source>
</evidence>
<feature type="compositionally biased region" description="Basic and acidic residues" evidence="1">
    <location>
        <begin position="300"/>
        <end position="312"/>
    </location>
</feature>
<dbReference type="InterPro" id="IPR011050">
    <property type="entry name" value="Pectin_lyase_fold/virulence"/>
</dbReference>
<dbReference type="SMART" id="SM00912">
    <property type="entry name" value="Haemagg_act"/>
    <property type="match status" value="1"/>
</dbReference>
<dbReference type="InterPro" id="IPR012334">
    <property type="entry name" value="Pectin_lyas_fold"/>
</dbReference>
<gene>
    <name evidence="3" type="ORF">RXA29_16665</name>
</gene>
<name>A0AAX4EVR6_9GAMM</name>
<evidence type="ECO:0000313" key="3">
    <source>
        <dbReference type="EMBL" id="WOA51529.1"/>
    </source>
</evidence>